<evidence type="ECO:0000313" key="1">
    <source>
        <dbReference type="EMBL" id="MDW9252953.1"/>
    </source>
</evidence>
<accession>A0AAW9CPZ8</accession>
<dbReference type="EMBL" id="QXCT01000001">
    <property type="protein sequence ID" value="MDW9252953.1"/>
    <property type="molecule type" value="Genomic_DNA"/>
</dbReference>
<comment type="caution">
    <text evidence="1">The sequence shown here is derived from an EMBL/GenBank/DDBJ whole genome shotgun (WGS) entry which is preliminary data.</text>
</comment>
<protein>
    <submittedName>
        <fullName evidence="1">Uncharacterized protein</fullName>
    </submittedName>
</protein>
<organism evidence="1 2">
    <name type="scientific">Burkholderia thailandensis</name>
    <dbReference type="NCBI Taxonomy" id="57975"/>
    <lineage>
        <taxon>Bacteria</taxon>
        <taxon>Pseudomonadati</taxon>
        <taxon>Pseudomonadota</taxon>
        <taxon>Betaproteobacteria</taxon>
        <taxon>Burkholderiales</taxon>
        <taxon>Burkholderiaceae</taxon>
        <taxon>Burkholderia</taxon>
        <taxon>pseudomallei group</taxon>
    </lineage>
</organism>
<name>A0AAW9CPZ8_BURTH</name>
<sequence length="66" mass="7514">MRAILFRNRLKSACEPRAKGARRDGRLFEAHALTRCAARAAECVSRAARAHIFARRHAALPMRRRS</sequence>
<dbReference type="Proteomes" id="UP001272137">
    <property type="component" value="Unassembled WGS sequence"/>
</dbReference>
<gene>
    <name evidence="1" type="ORF">C7S16_6414</name>
</gene>
<proteinExistence type="predicted"/>
<evidence type="ECO:0000313" key="2">
    <source>
        <dbReference type="Proteomes" id="UP001272137"/>
    </source>
</evidence>
<reference evidence="1" key="1">
    <citation type="submission" date="2018-08" db="EMBL/GenBank/DDBJ databases">
        <title>Identification of Burkholderia cepacia strains that express a Burkholderia pseudomallei-like capsular polysaccharide.</title>
        <authorList>
            <person name="Burtnick M.N."/>
            <person name="Vongsouvath M."/>
            <person name="Newton P."/>
            <person name="Wuthiekanun V."/>
            <person name="Limmathurotsakul D."/>
            <person name="Brett P.J."/>
            <person name="Chantratita N."/>
            <person name="Dance D.A."/>
        </authorList>
    </citation>
    <scope>NUCLEOTIDE SEQUENCE</scope>
    <source>
        <strain evidence="1">SBXCC001</strain>
    </source>
</reference>
<dbReference type="AlphaFoldDB" id="A0AAW9CPZ8"/>